<feature type="domain" description="Protein kinase" evidence="2">
    <location>
        <begin position="1"/>
        <end position="64"/>
    </location>
</feature>
<evidence type="ECO:0000259" key="2">
    <source>
        <dbReference type="PROSITE" id="PS50011"/>
    </source>
</evidence>
<evidence type="ECO:0000313" key="3">
    <source>
        <dbReference type="EMBL" id="GFH12114.1"/>
    </source>
</evidence>
<dbReference type="AlphaFoldDB" id="A0A699YZC7"/>
<feature type="transmembrane region" description="Helical" evidence="1">
    <location>
        <begin position="17"/>
        <end position="36"/>
    </location>
</feature>
<gene>
    <name evidence="3" type="ORF">HaLaN_07745</name>
</gene>
<dbReference type="PROSITE" id="PS50011">
    <property type="entry name" value="PROTEIN_KINASE_DOM"/>
    <property type="match status" value="1"/>
</dbReference>
<dbReference type="SUPFAM" id="SSF56112">
    <property type="entry name" value="Protein kinase-like (PK-like)"/>
    <property type="match status" value="1"/>
</dbReference>
<dbReference type="GO" id="GO:0004672">
    <property type="term" value="F:protein kinase activity"/>
    <property type="evidence" value="ECO:0007669"/>
    <property type="project" value="InterPro"/>
</dbReference>
<name>A0A699YZC7_HAELA</name>
<accession>A0A699YZC7</accession>
<feature type="non-terminal residue" evidence="3">
    <location>
        <position position="64"/>
    </location>
</feature>
<comment type="caution">
    <text evidence="3">The sequence shown here is derived from an EMBL/GenBank/DDBJ whole genome shotgun (WGS) entry which is preliminary data.</text>
</comment>
<keyword evidence="1" id="KW-0472">Membrane</keyword>
<dbReference type="InterPro" id="IPR011009">
    <property type="entry name" value="Kinase-like_dom_sf"/>
</dbReference>
<evidence type="ECO:0000256" key="1">
    <source>
        <dbReference type="SAM" id="Phobius"/>
    </source>
</evidence>
<dbReference type="Pfam" id="PF07714">
    <property type="entry name" value="PK_Tyr_Ser-Thr"/>
    <property type="match status" value="1"/>
</dbReference>
<organism evidence="3 4">
    <name type="scientific">Haematococcus lacustris</name>
    <name type="common">Green alga</name>
    <name type="synonym">Haematococcus pluvialis</name>
    <dbReference type="NCBI Taxonomy" id="44745"/>
    <lineage>
        <taxon>Eukaryota</taxon>
        <taxon>Viridiplantae</taxon>
        <taxon>Chlorophyta</taxon>
        <taxon>core chlorophytes</taxon>
        <taxon>Chlorophyceae</taxon>
        <taxon>CS clade</taxon>
        <taxon>Chlamydomonadales</taxon>
        <taxon>Haematococcaceae</taxon>
        <taxon>Haematococcus</taxon>
    </lineage>
</organism>
<keyword evidence="4" id="KW-1185">Reference proteome</keyword>
<keyword evidence="3" id="KW-0808">Transferase</keyword>
<dbReference type="InterPro" id="IPR001245">
    <property type="entry name" value="Ser-Thr/Tyr_kinase_cat_dom"/>
</dbReference>
<protein>
    <submittedName>
        <fullName evidence="3">Protein tyrosine kinase</fullName>
    </submittedName>
</protein>
<dbReference type="GO" id="GO:0005524">
    <property type="term" value="F:ATP binding"/>
    <property type="evidence" value="ECO:0007669"/>
    <property type="project" value="InterPro"/>
</dbReference>
<dbReference type="EMBL" id="BLLF01000470">
    <property type="protein sequence ID" value="GFH12114.1"/>
    <property type="molecule type" value="Genomic_DNA"/>
</dbReference>
<evidence type="ECO:0000313" key="4">
    <source>
        <dbReference type="Proteomes" id="UP000485058"/>
    </source>
</evidence>
<dbReference type="Gene3D" id="1.10.510.10">
    <property type="entry name" value="Transferase(Phosphotransferase) domain 1"/>
    <property type="match status" value="1"/>
</dbReference>
<keyword evidence="1" id="KW-0812">Transmembrane</keyword>
<keyword evidence="1" id="KW-1133">Transmembrane helix</keyword>
<feature type="non-terminal residue" evidence="3">
    <location>
        <position position="1"/>
    </location>
</feature>
<reference evidence="3 4" key="1">
    <citation type="submission" date="2020-02" db="EMBL/GenBank/DDBJ databases">
        <title>Draft genome sequence of Haematococcus lacustris strain NIES-144.</title>
        <authorList>
            <person name="Morimoto D."/>
            <person name="Nakagawa S."/>
            <person name="Yoshida T."/>
            <person name="Sawayama S."/>
        </authorList>
    </citation>
    <scope>NUCLEOTIDE SEQUENCE [LARGE SCALE GENOMIC DNA]</scope>
    <source>
        <strain evidence="3 4">NIES-144</strain>
    </source>
</reference>
<proteinExistence type="predicted"/>
<sequence length="64" mass="6650">MAPEMLTGGPVTPAVDIFAFGVLMAEMVLGPGLVYLGHSPQDIMAQVAAGSMRPQLPALTFTAY</sequence>
<dbReference type="Proteomes" id="UP000485058">
    <property type="component" value="Unassembled WGS sequence"/>
</dbReference>
<keyword evidence="3" id="KW-0418">Kinase</keyword>
<dbReference type="InterPro" id="IPR000719">
    <property type="entry name" value="Prot_kinase_dom"/>
</dbReference>